<accession>A0A2P2LLJ2</accession>
<dbReference type="GO" id="GO:0005874">
    <property type="term" value="C:microtubule"/>
    <property type="evidence" value="ECO:0007669"/>
    <property type="project" value="UniProtKB-KW"/>
</dbReference>
<feature type="compositionally biased region" description="Low complexity" evidence="7">
    <location>
        <begin position="218"/>
        <end position="229"/>
    </location>
</feature>
<dbReference type="Pfam" id="PF06886">
    <property type="entry name" value="TPX2"/>
    <property type="match status" value="1"/>
</dbReference>
<proteinExistence type="inferred from homology"/>
<keyword evidence="5" id="KW-0206">Cytoskeleton</keyword>
<feature type="region of interest" description="Disordered" evidence="7">
    <location>
        <begin position="123"/>
        <end position="272"/>
    </location>
</feature>
<dbReference type="AlphaFoldDB" id="A0A2P2LLJ2"/>
<feature type="compositionally biased region" description="Basic and acidic residues" evidence="7">
    <location>
        <begin position="425"/>
        <end position="434"/>
    </location>
</feature>
<feature type="compositionally biased region" description="Basic residues" evidence="7">
    <location>
        <begin position="347"/>
        <end position="356"/>
    </location>
</feature>
<dbReference type="EMBL" id="GGEC01038318">
    <property type="protein sequence ID" value="MBX18802.1"/>
    <property type="molecule type" value="Transcribed_RNA"/>
</dbReference>
<feature type="coiled-coil region" evidence="6">
    <location>
        <begin position="282"/>
        <end position="312"/>
    </location>
</feature>
<evidence type="ECO:0000256" key="1">
    <source>
        <dbReference type="ARBA" id="ARBA00004245"/>
    </source>
</evidence>
<feature type="compositionally biased region" description="Polar residues" evidence="7">
    <location>
        <begin position="173"/>
        <end position="192"/>
    </location>
</feature>
<feature type="region of interest" description="Disordered" evidence="7">
    <location>
        <begin position="323"/>
        <end position="459"/>
    </location>
</feature>
<feature type="domain" description="TPX2 C-terminal" evidence="8">
    <location>
        <begin position="267"/>
        <end position="341"/>
    </location>
</feature>
<evidence type="ECO:0000256" key="5">
    <source>
        <dbReference type="ARBA" id="ARBA00023212"/>
    </source>
</evidence>
<dbReference type="InterPro" id="IPR027329">
    <property type="entry name" value="TPX2_C"/>
</dbReference>
<reference evidence="9" key="1">
    <citation type="submission" date="2018-02" db="EMBL/GenBank/DDBJ databases">
        <title>Rhizophora mucronata_Transcriptome.</title>
        <authorList>
            <person name="Meera S.P."/>
            <person name="Sreeshan A."/>
            <person name="Augustine A."/>
        </authorList>
    </citation>
    <scope>NUCLEOTIDE SEQUENCE</scope>
    <source>
        <tissue evidence="9">Leaf</tissue>
    </source>
</reference>
<keyword evidence="6" id="KW-0175">Coiled coil</keyword>
<organism evidence="9">
    <name type="scientific">Rhizophora mucronata</name>
    <name type="common">Asiatic mangrove</name>
    <dbReference type="NCBI Taxonomy" id="61149"/>
    <lineage>
        <taxon>Eukaryota</taxon>
        <taxon>Viridiplantae</taxon>
        <taxon>Streptophyta</taxon>
        <taxon>Embryophyta</taxon>
        <taxon>Tracheophyta</taxon>
        <taxon>Spermatophyta</taxon>
        <taxon>Magnoliopsida</taxon>
        <taxon>eudicotyledons</taxon>
        <taxon>Gunneridae</taxon>
        <taxon>Pentapetalae</taxon>
        <taxon>rosids</taxon>
        <taxon>fabids</taxon>
        <taxon>Malpighiales</taxon>
        <taxon>Rhizophoraceae</taxon>
        <taxon>Rhizophora</taxon>
    </lineage>
</organism>
<dbReference type="InterPro" id="IPR044833">
    <property type="entry name" value="WDL5/6"/>
</dbReference>
<feature type="compositionally biased region" description="Polar residues" evidence="7">
    <location>
        <begin position="251"/>
        <end position="265"/>
    </location>
</feature>
<keyword evidence="4" id="KW-0493">Microtubule</keyword>
<evidence type="ECO:0000256" key="4">
    <source>
        <dbReference type="ARBA" id="ARBA00022701"/>
    </source>
</evidence>
<feature type="compositionally biased region" description="Polar residues" evidence="7">
    <location>
        <begin position="385"/>
        <end position="396"/>
    </location>
</feature>
<feature type="compositionally biased region" description="Polar residues" evidence="7">
    <location>
        <begin position="413"/>
        <end position="423"/>
    </location>
</feature>
<name>A0A2P2LLJ2_RHIMU</name>
<evidence type="ECO:0000256" key="7">
    <source>
        <dbReference type="SAM" id="MobiDB-lite"/>
    </source>
</evidence>
<sequence>MESGNVIELRDESIPKEIHVDESVYSVVAPMKERDTANGDAPVSVGETSEQATKIESLNASSITTEPAVTVSESKLSNPLKGSATPQGAGSMNKKLAKDKPNMKGIASVSHNKRAILSQSLSFPARGFHADNMRKSIDGNPKKTIAKNARDDGAKAQAPSSNRSSASLSHSSQPNRRASKGLNSNEPNTNSGKAFHRHTTSATMPNSQQAVSVESGATTTSPSSEVSESAGQNSKPTTTALLSKEEDDTHSASSVTPRGQRNSGPAFSFRLDERAEKRKQFFSKMEEKIQAKEIEKSNLQAKSKENQEAEIKQLRKSLTFKATPMPTFYKEPPPKVEIKKIPTTRARSPKLGRHKSFNTSMNNSLEDGGSSLSPQFCHSPHMSLESVNSVKGVQRNSVKDNVASKTPIRKSQTKLQHQKTSAARTEGKSVKSKVESAAGQSRDTRVCVGTTEGNESDSPILAICENESDTANPAQKDGQVLSAPNPEFIPSIVAVGG</sequence>
<dbReference type="GO" id="GO:0008017">
    <property type="term" value="F:microtubule binding"/>
    <property type="evidence" value="ECO:0007669"/>
    <property type="project" value="InterPro"/>
</dbReference>
<comment type="similarity">
    <text evidence="2">Belongs to the TPX2 family.</text>
</comment>
<dbReference type="EMBL" id="GGEC01038325">
    <property type="protein sequence ID" value="MBX18809.1"/>
    <property type="molecule type" value="Transcribed_RNA"/>
</dbReference>
<feature type="compositionally biased region" description="Polar residues" evidence="7">
    <location>
        <begin position="230"/>
        <end position="241"/>
    </location>
</feature>
<evidence type="ECO:0000256" key="2">
    <source>
        <dbReference type="ARBA" id="ARBA00005885"/>
    </source>
</evidence>
<feature type="compositionally biased region" description="Polar residues" evidence="7">
    <location>
        <begin position="63"/>
        <end position="77"/>
    </location>
</feature>
<evidence type="ECO:0000256" key="3">
    <source>
        <dbReference type="ARBA" id="ARBA00022490"/>
    </source>
</evidence>
<feature type="region of interest" description="Disordered" evidence="7">
    <location>
        <begin position="63"/>
        <end position="111"/>
    </location>
</feature>
<dbReference type="PANTHER" id="PTHR31358:SF30">
    <property type="entry name" value="PROTEIN WVD2-LIKE 4"/>
    <property type="match status" value="1"/>
</dbReference>
<feature type="compositionally biased region" description="Low complexity" evidence="7">
    <location>
        <begin position="160"/>
        <end position="172"/>
    </location>
</feature>
<feature type="compositionally biased region" description="Polar residues" evidence="7">
    <location>
        <begin position="200"/>
        <end position="217"/>
    </location>
</feature>
<dbReference type="PANTHER" id="PTHR31358">
    <property type="entry name" value="PROTEIN WVD2-LIKE 4"/>
    <property type="match status" value="1"/>
</dbReference>
<feature type="compositionally biased region" description="Polar residues" evidence="7">
    <location>
        <begin position="357"/>
        <end position="376"/>
    </location>
</feature>
<keyword evidence="3" id="KW-0963">Cytoplasm</keyword>
<protein>
    <submittedName>
        <fullName evidence="9">Uncharacterized protein LOC105138210</fullName>
    </submittedName>
</protein>
<comment type="subcellular location">
    <subcellularLocation>
        <location evidence="1">Cytoplasm</location>
        <location evidence="1">Cytoskeleton</location>
    </subcellularLocation>
</comment>
<feature type="compositionally biased region" description="Basic and acidic residues" evidence="7">
    <location>
        <begin position="128"/>
        <end position="141"/>
    </location>
</feature>
<evidence type="ECO:0000313" key="9">
    <source>
        <dbReference type="EMBL" id="MBX18809.1"/>
    </source>
</evidence>
<evidence type="ECO:0000259" key="8">
    <source>
        <dbReference type="Pfam" id="PF06886"/>
    </source>
</evidence>
<evidence type="ECO:0000256" key="6">
    <source>
        <dbReference type="SAM" id="Coils"/>
    </source>
</evidence>